<accession>A0A9D2MWI5</accession>
<evidence type="ECO:0000313" key="6">
    <source>
        <dbReference type="EMBL" id="HJB97885.1"/>
    </source>
</evidence>
<keyword evidence="3 4" id="KW-0443">Lipid metabolism</keyword>
<evidence type="ECO:0000256" key="1">
    <source>
        <dbReference type="ARBA" id="ARBA00022801"/>
    </source>
</evidence>
<dbReference type="EMBL" id="DWXG01000038">
    <property type="protein sequence ID" value="HJB97885.1"/>
    <property type="molecule type" value="Genomic_DNA"/>
</dbReference>
<feature type="active site" description="Nucleophile" evidence="4">
    <location>
        <position position="39"/>
    </location>
</feature>
<feature type="domain" description="PNPLA" evidence="5">
    <location>
        <begin position="6"/>
        <end position="172"/>
    </location>
</feature>
<dbReference type="GO" id="GO:0016787">
    <property type="term" value="F:hydrolase activity"/>
    <property type="evidence" value="ECO:0007669"/>
    <property type="project" value="UniProtKB-UniRule"/>
</dbReference>
<comment type="caution">
    <text evidence="4">Lacks conserved residue(s) required for the propagation of feature annotation.</text>
</comment>
<dbReference type="Proteomes" id="UP000826793">
    <property type="component" value="Unassembled WGS sequence"/>
</dbReference>
<feature type="short sequence motif" description="GXSXG" evidence="4">
    <location>
        <begin position="37"/>
        <end position="41"/>
    </location>
</feature>
<dbReference type="InterPro" id="IPR016035">
    <property type="entry name" value="Acyl_Trfase/lysoPLipase"/>
</dbReference>
<reference evidence="6" key="2">
    <citation type="submission" date="2021-04" db="EMBL/GenBank/DDBJ databases">
        <authorList>
            <person name="Gilroy R."/>
        </authorList>
    </citation>
    <scope>NUCLEOTIDE SEQUENCE</scope>
    <source>
        <strain evidence="6">CHK185-1770</strain>
    </source>
</reference>
<keyword evidence="1 4" id="KW-0378">Hydrolase</keyword>
<dbReference type="PANTHER" id="PTHR14226:SF25">
    <property type="entry name" value="PHOSPHOESTERASE"/>
    <property type="match status" value="1"/>
</dbReference>
<sequence length="287" mass="31993">MSKWALALEGGSLRCMFTAGVVDVMMERGLLFDGVFGVSAGALTGVNYVSGQIGRTAQVNLDYVNDKRYLGLGNLIFHKSIFNFDFLFGEISDSLLPLDRETFAKSPCAYTAIATDCRTGQPVYAEKHTCTDIYGAIRASASMPLLSPMVLVEGKPCLDGGVSVSIPYQRPLKEGYEKVVVVTTREHGYRKPLVSRPLARLYARRYKKYPNLVRALLNTPRRYAKELEELDRLEAQGRVYVIRPSKPVTVSRTEKDVAKLRALYAEGRQTSQEQMERLLDYLGEGTA</sequence>
<evidence type="ECO:0000256" key="4">
    <source>
        <dbReference type="PROSITE-ProRule" id="PRU01161"/>
    </source>
</evidence>
<dbReference type="Gene3D" id="3.40.1090.10">
    <property type="entry name" value="Cytosolic phospholipase A2 catalytic domain"/>
    <property type="match status" value="2"/>
</dbReference>
<dbReference type="CDD" id="cd07208">
    <property type="entry name" value="Pat_hypo_Ecoli_yjju_like"/>
    <property type="match status" value="1"/>
</dbReference>
<comment type="caution">
    <text evidence="6">The sequence shown here is derived from an EMBL/GenBank/DDBJ whole genome shotgun (WGS) entry which is preliminary data.</text>
</comment>
<dbReference type="InterPro" id="IPR037483">
    <property type="entry name" value="YjjU-like"/>
</dbReference>
<dbReference type="InterPro" id="IPR002641">
    <property type="entry name" value="PNPLA_dom"/>
</dbReference>
<dbReference type="PANTHER" id="PTHR14226">
    <property type="entry name" value="NEUROPATHY TARGET ESTERASE/SWISS CHEESE D.MELANOGASTER"/>
    <property type="match status" value="1"/>
</dbReference>
<evidence type="ECO:0000259" key="5">
    <source>
        <dbReference type="PROSITE" id="PS51635"/>
    </source>
</evidence>
<dbReference type="InterPro" id="IPR045943">
    <property type="entry name" value="DUF6363"/>
</dbReference>
<evidence type="ECO:0000313" key="7">
    <source>
        <dbReference type="Proteomes" id="UP000826793"/>
    </source>
</evidence>
<dbReference type="Pfam" id="PF19890">
    <property type="entry name" value="DUF6363"/>
    <property type="match status" value="1"/>
</dbReference>
<feature type="short sequence motif" description="DGA/G" evidence="4">
    <location>
        <begin position="159"/>
        <end position="161"/>
    </location>
</feature>
<evidence type="ECO:0000256" key="2">
    <source>
        <dbReference type="ARBA" id="ARBA00022963"/>
    </source>
</evidence>
<reference evidence="6" key="1">
    <citation type="journal article" date="2021" name="PeerJ">
        <title>Extensive microbial diversity within the chicken gut microbiome revealed by metagenomics and culture.</title>
        <authorList>
            <person name="Gilroy R."/>
            <person name="Ravi A."/>
            <person name="Getino M."/>
            <person name="Pursley I."/>
            <person name="Horton D.L."/>
            <person name="Alikhan N.F."/>
            <person name="Baker D."/>
            <person name="Gharbi K."/>
            <person name="Hall N."/>
            <person name="Watson M."/>
            <person name="Adriaenssens E.M."/>
            <person name="Foster-Nyarko E."/>
            <person name="Jarju S."/>
            <person name="Secka A."/>
            <person name="Antonio M."/>
            <person name="Oren A."/>
            <person name="Chaudhuri R.R."/>
            <person name="La Ragione R."/>
            <person name="Hildebrand F."/>
            <person name="Pallen M.J."/>
        </authorList>
    </citation>
    <scope>NUCLEOTIDE SEQUENCE</scope>
    <source>
        <strain evidence="6">CHK185-1770</strain>
    </source>
</reference>
<gene>
    <name evidence="6" type="ORF">H9710_04815</name>
</gene>
<dbReference type="SUPFAM" id="SSF52151">
    <property type="entry name" value="FabD/lysophospholipase-like"/>
    <property type="match status" value="1"/>
</dbReference>
<dbReference type="GO" id="GO:0016042">
    <property type="term" value="P:lipid catabolic process"/>
    <property type="evidence" value="ECO:0007669"/>
    <property type="project" value="UniProtKB-UniRule"/>
</dbReference>
<proteinExistence type="predicted"/>
<name>A0A9D2MWI5_9FIRM</name>
<feature type="active site" description="Proton acceptor" evidence="4">
    <location>
        <position position="159"/>
    </location>
</feature>
<evidence type="ECO:0000256" key="3">
    <source>
        <dbReference type="ARBA" id="ARBA00023098"/>
    </source>
</evidence>
<organism evidence="6 7">
    <name type="scientific">Candidatus Acutalibacter pullicola</name>
    <dbReference type="NCBI Taxonomy" id="2838417"/>
    <lineage>
        <taxon>Bacteria</taxon>
        <taxon>Bacillati</taxon>
        <taxon>Bacillota</taxon>
        <taxon>Clostridia</taxon>
        <taxon>Eubacteriales</taxon>
        <taxon>Acutalibacteraceae</taxon>
        <taxon>Acutalibacter</taxon>
    </lineage>
</organism>
<dbReference type="InterPro" id="IPR050301">
    <property type="entry name" value="NTE"/>
</dbReference>
<protein>
    <submittedName>
        <fullName evidence="6">Patatin family protein</fullName>
    </submittedName>
</protein>
<dbReference type="Pfam" id="PF01734">
    <property type="entry name" value="Patatin"/>
    <property type="match status" value="1"/>
</dbReference>
<dbReference type="PROSITE" id="PS51635">
    <property type="entry name" value="PNPLA"/>
    <property type="match status" value="1"/>
</dbReference>
<keyword evidence="2 4" id="KW-0442">Lipid degradation</keyword>
<dbReference type="AlphaFoldDB" id="A0A9D2MWI5"/>